<feature type="region of interest" description="Disordered" evidence="1">
    <location>
        <begin position="173"/>
        <end position="198"/>
    </location>
</feature>
<reference evidence="2" key="1">
    <citation type="submission" date="2023-07" db="EMBL/GenBank/DDBJ databases">
        <authorList>
            <consortium name="AG Swart"/>
            <person name="Singh M."/>
            <person name="Singh A."/>
            <person name="Seah K."/>
            <person name="Emmerich C."/>
        </authorList>
    </citation>
    <scope>NUCLEOTIDE SEQUENCE</scope>
    <source>
        <strain evidence="2">DP1</strain>
    </source>
</reference>
<feature type="region of interest" description="Disordered" evidence="1">
    <location>
        <begin position="1"/>
        <end position="25"/>
    </location>
</feature>
<feature type="compositionally biased region" description="Basic and acidic residues" evidence="1">
    <location>
        <begin position="9"/>
        <end position="18"/>
    </location>
</feature>
<organism evidence="2 3">
    <name type="scientific">Euplotes crassus</name>
    <dbReference type="NCBI Taxonomy" id="5936"/>
    <lineage>
        <taxon>Eukaryota</taxon>
        <taxon>Sar</taxon>
        <taxon>Alveolata</taxon>
        <taxon>Ciliophora</taxon>
        <taxon>Intramacronucleata</taxon>
        <taxon>Spirotrichea</taxon>
        <taxon>Hypotrichia</taxon>
        <taxon>Euplotida</taxon>
        <taxon>Euplotidae</taxon>
        <taxon>Moneuplotes</taxon>
    </lineage>
</organism>
<dbReference type="EMBL" id="CAMPGE010020667">
    <property type="protein sequence ID" value="CAI2378888.1"/>
    <property type="molecule type" value="Genomic_DNA"/>
</dbReference>
<gene>
    <name evidence="2" type="ORF">ECRASSUSDP1_LOCUS20288</name>
</gene>
<accession>A0AAD1XTZ4</accession>
<proteinExistence type="predicted"/>
<dbReference type="Proteomes" id="UP001295684">
    <property type="component" value="Unassembled WGS sequence"/>
</dbReference>
<evidence type="ECO:0000313" key="2">
    <source>
        <dbReference type="EMBL" id="CAI2378888.1"/>
    </source>
</evidence>
<name>A0AAD1XTZ4_EUPCR</name>
<keyword evidence="3" id="KW-1185">Reference proteome</keyword>
<dbReference type="AlphaFoldDB" id="A0AAD1XTZ4"/>
<feature type="compositionally biased region" description="Basic and acidic residues" evidence="1">
    <location>
        <begin position="183"/>
        <end position="195"/>
    </location>
</feature>
<evidence type="ECO:0000313" key="3">
    <source>
        <dbReference type="Proteomes" id="UP001295684"/>
    </source>
</evidence>
<comment type="caution">
    <text evidence="2">The sequence shown here is derived from an EMBL/GenBank/DDBJ whole genome shotgun (WGS) entry which is preliminary data.</text>
</comment>
<evidence type="ECO:0000256" key="1">
    <source>
        <dbReference type="SAM" id="MobiDB-lite"/>
    </source>
</evidence>
<protein>
    <submittedName>
        <fullName evidence="2">Uncharacterized protein</fullName>
    </submittedName>
</protein>
<sequence>MLMQKSKNRLAEKKEKRGSMYPYPYKVQPERIPDIVEERKRSLDTISMPQMSRNRCPSRDDPDLYIKKIFGANFEFSEKYLTSKISSEKIIKAIKKRYCFKKVTRSTLKHILYEGARTNHILRMSNSCFEKMVDILNIDCESDEEDEKSPEIANNVDPVIYLKKENIKLNSSQGLNSSIGESPCRKSDGLEEKNKNQAPKLLKTQLIPMSSL</sequence>